<feature type="region of interest" description="Disordered" evidence="1">
    <location>
        <begin position="31"/>
        <end position="90"/>
    </location>
</feature>
<dbReference type="GeneID" id="92071139"/>
<proteinExistence type="predicted"/>
<feature type="compositionally biased region" description="Basic and acidic residues" evidence="1">
    <location>
        <begin position="426"/>
        <end position="440"/>
    </location>
</feature>
<feature type="compositionally biased region" description="Polar residues" evidence="1">
    <location>
        <begin position="477"/>
        <end position="489"/>
    </location>
</feature>
<sequence>MPTGQEMAPLNEKTQLLRRWLNDLPPIEEGTAQAIGADYESIQERGDEGYYDKDPGPHLEVYEEDSVSSNGSSDSGKGLPNKNKTKPVSSIWISDPTHMPTHTISMVGPPVSATNTKTTTAPVIESTKRPTTVASTMQPSTVDVTSIVLSTAIATKTTWVSVPMMTTTPLDAITSQPRKGIDLPTTATTATALPQVTADQDRDYGHSDKPHRNQSGNALDETGEHVLIAAGSIGAFILVCFVSWIIYRTLKKPTDSGPEFWRKIRGRKSPDNERGDVNSMQNAGYYGDEKVMLARSNTVHSQQTLMQRPMAPGSVVMIPAEEYATLTKNQALALSEYNSTLRSRMPDAYFNQSELARQPSDAYDPAQRQAYRASDLSSLSSGFGDGDIIVPESALKPPPPPAGAATLRVPPPAAGRFSWMSRRAGDRETVYTATSEDRPAKYRSVNSWVNQQIGRIKRADERKQNEVEAPPVPGVPTQPSNSQTPAGPR</sequence>
<feature type="region of interest" description="Disordered" evidence="1">
    <location>
        <begin position="185"/>
        <end position="218"/>
    </location>
</feature>
<gene>
    <name evidence="3" type="ORF">PG986_001855</name>
</gene>
<feature type="region of interest" description="Disordered" evidence="1">
    <location>
        <begin position="261"/>
        <end position="281"/>
    </location>
</feature>
<reference evidence="3 4" key="1">
    <citation type="submission" date="2023-01" db="EMBL/GenBank/DDBJ databases">
        <title>Analysis of 21 Apiospora genomes using comparative genomics revels a genus with tremendous synthesis potential of carbohydrate active enzymes and secondary metabolites.</title>
        <authorList>
            <person name="Sorensen T."/>
        </authorList>
    </citation>
    <scope>NUCLEOTIDE SEQUENCE [LARGE SCALE GENOMIC DNA]</scope>
    <source>
        <strain evidence="3 4">CBS 24483</strain>
    </source>
</reference>
<protein>
    <submittedName>
        <fullName evidence="3">Uncharacterized protein</fullName>
    </submittedName>
</protein>
<keyword evidence="4" id="KW-1185">Reference proteome</keyword>
<dbReference type="Proteomes" id="UP001391051">
    <property type="component" value="Unassembled WGS sequence"/>
</dbReference>
<name>A0ABR1QYS4_9PEZI</name>
<evidence type="ECO:0000256" key="1">
    <source>
        <dbReference type="SAM" id="MobiDB-lite"/>
    </source>
</evidence>
<feature type="compositionally biased region" description="Polar residues" evidence="1">
    <location>
        <begin position="444"/>
        <end position="453"/>
    </location>
</feature>
<keyword evidence="2" id="KW-0472">Membrane</keyword>
<dbReference type="EMBL" id="JAQQWE010000001">
    <property type="protein sequence ID" value="KAK7967578.1"/>
    <property type="molecule type" value="Genomic_DNA"/>
</dbReference>
<feature type="compositionally biased region" description="Basic and acidic residues" evidence="1">
    <location>
        <begin position="199"/>
        <end position="211"/>
    </location>
</feature>
<keyword evidence="2" id="KW-0812">Transmembrane</keyword>
<feature type="compositionally biased region" description="Basic and acidic residues" evidence="1">
    <location>
        <begin position="457"/>
        <end position="466"/>
    </location>
</feature>
<evidence type="ECO:0000313" key="4">
    <source>
        <dbReference type="Proteomes" id="UP001391051"/>
    </source>
</evidence>
<organism evidence="3 4">
    <name type="scientific">Apiospora aurea</name>
    <dbReference type="NCBI Taxonomy" id="335848"/>
    <lineage>
        <taxon>Eukaryota</taxon>
        <taxon>Fungi</taxon>
        <taxon>Dikarya</taxon>
        <taxon>Ascomycota</taxon>
        <taxon>Pezizomycotina</taxon>
        <taxon>Sordariomycetes</taxon>
        <taxon>Xylariomycetidae</taxon>
        <taxon>Amphisphaeriales</taxon>
        <taxon>Apiosporaceae</taxon>
        <taxon>Apiospora</taxon>
    </lineage>
</organism>
<comment type="caution">
    <text evidence="3">The sequence shown here is derived from an EMBL/GenBank/DDBJ whole genome shotgun (WGS) entry which is preliminary data.</text>
</comment>
<keyword evidence="2" id="KW-1133">Transmembrane helix</keyword>
<feature type="compositionally biased region" description="Basic and acidic residues" evidence="1">
    <location>
        <begin position="42"/>
        <end position="61"/>
    </location>
</feature>
<evidence type="ECO:0000256" key="2">
    <source>
        <dbReference type="SAM" id="Phobius"/>
    </source>
</evidence>
<feature type="compositionally biased region" description="Low complexity" evidence="1">
    <location>
        <begin position="67"/>
        <end position="76"/>
    </location>
</feature>
<feature type="transmembrane region" description="Helical" evidence="2">
    <location>
        <begin position="226"/>
        <end position="247"/>
    </location>
</feature>
<accession>A0ABR1QYS4</accession>
<dbReference type="RefSeq" id="XP_066706970.1">
    <property type="nucleotide sequence ID" value="XM_066838077.1"/>
</dbReference>
<evidence type="ECO:0000313" key="3">
    <source>
        <dbReference type="EMBL" id="KAK7967578.1"/>
    </source>
</evidence>
<feature type="region of interest" description="Disordered" evidence="1">
    <location>
        <begin position="426"/>
        <end position="489"/>
    </location>
</feature>